<name>A0A7J7KL38_BUGNE</name>
<dbReference type="Proteomes" id="UP000593567">
    <property type="component" value="Unassembled WGS sequence"/>
</dbReference>
<accession>A0A7J7KL38</accession>
<reference evidence="1" key="1">
    <citation type="submission" date="2020-06" db="EMBL/GenBank/DDBJ databases">
        <title>Draft genome of Bugula neritina, a colonial animal packing powerful symbionts and potential medicines.</title>
        <authorList>
            <person name="Rayko M."/>
        </authorList>
    </citation>
    <scope>NUCLEOTIDE SEQUENCE [LARGE SCALE GENOMIC DNA]</scope>
    <source>
        <strain evidence="1">Kwan_BN1</strain>
    </source>
</reference>
<gene>
    <name evidence="1" type="ORF">EB796_002986</name>
</gene>
<evidence type="ECO:0000313" key="2">
    <source>
        <dbReference type="Proteomes" id="UP000593567"/>
    </source>
</evidence>
<dbReference type="AlphaFoldDB" id="A0A7J7KL38"/>
<dbReference type="EMBL" id="VXIV02000372">
    <property type="protein sequence ID" value="KAF6038704.1"/>
    <property type="molecule type" value="Genomic_DNA"/>
</dbReference>
<sequence length="70" mass="7868">MNERLPVAMGTEDDLSDLSEDDDIIVPEEDETHQNVEIRLTVTPTTHPKVKELFNNTNEVNSSDTVIDSI</sequence>
<evidence type="ECO:0000313" key="1">
    <source>
        <dbReference type="EMBL" id="KAF6038704.1"/>
    </source>
</evidence>
<keyword evidence="2" id="KW-1185">Reference proteome</keyword>
<comment type="caution">
    <text evidence="1">The sequence shown here is derived from an EMBL/GenBank/DDBJ whole genome shotgun (WGS) entry which is preliminary data.</text>
</comment>
<protein>
    <submittedName>
        <fullName evidence="1">Uncharacterized protein</fullName>
    </submittedName>
</protein>
<organism evidence="1 2">
    <name type="scientific">Bugula neritina</name>
    <name type="common">Brown bryozoan</name>
    <name type="synonym">Sertularia neritina</name>
    <dbReference type="NCBI Taxonomy" id="10212"/>
    <lineage>
        <taxon>Eukaryota</taxon>
        <taxon>Metazoa</taxon>
        <taxon>Spiralia</taxon>
        <taxon>Lophotrochozoa</taxon>
        <taxon>Bryozoa</taxon>
        <taxon>Gymnolaemata</taxon>
        <taxon>Cheilostomatida</taxon>
        <taxon>Flustrina</taxon>
        <taxon>Buguloidea</taxon>
        <taxon>Bugulidae</taxon>
        <taxon>Bugula</taxon>
    </lineage>
</organism>
<proteinExistence type="predicted"/>